<dbReference type="Pfam" id="PF03924">
    <property type="entry name" value="CHASE"/>
    <property type="match status" value="1"/>
</dbReference>
<keyword evidence="3 5" id="KW-1133">Transmembrane helix</keyword>
<proteinExistence type="predicted"/>
<organism evidence="7 8">
    <name type="scientific">Marinomonas vulgaris</name>
    <dbReference type="NCBI Taxonomy" id="2823372"/>
    <lineage>
        <taxon>Bacteria</taxon>
        <taxon>Pseudomonadati</taxon>
        <taxon>Pseudomonadota</taxon>
        <taxon>Gammaproteobacteria</taxon>
        <taxon>Oceanospirillales</taxon>
        <taxon>Oceanospirillaceae</taxon>
        <taxon>Marinomonas</taxon>
    </lineage>
</organism>
<dbReference type="EMBL" id="JAGSSV010000002">
    <property type="protein sequence ID" value="MBR7887786.1"/>
    <property type="molecule type" value="Genomic_DNA"/>
</dbReference>
<feature type="domain" description="CHASE" evidence="6">
    <location>
        <begin position="77"/>
        <end position="246"/>
    </location>
</feature>
<evidence type="ECO:0000256" key="2">
    <source>
        <dbReference type="ARBA" id="ARBA00022692"/>
    </source>
</evidence>
<keyword evidence="4 5" id="KW-0472">Membrane</keyword>
<dbReference type="Proteomes" id="UP000679722">
    <property type="component" value="Unassembled WGS sequence"/>
</dbReference>
<dbReference type="InterPro" id="IPR042240">
    <property type="entry name" value="CHASE_sf"/>
</dbReference>
<dbReference type="RefSeq" id="WP_211535142.1">
    <property type="nucleotide sequence ID" value="NZ_JAGSSV010000002.1"/>
</dbReference>
<evidence type="ECO:0000259" key="6">
    <source>
        <dbReference type="PROSITE" id="PS50839"/>
    </source>
</evidence>
<keyword evidence="2 5" id="KW-0812">Transmembrane</keyword>
<evidence type="ECO:0000256" key="1">
    <source>
        <dbReference type="ARBA" id="ARBA00004370"/>
    </source>
</evidence>
<dbReference type="PROSITE" id="PS50839">
    <property type="entry name" value="CHASE"/>
    <property type="match status" value="1"/>
</dbReference>
<name>A0ABS5H7V2_9GAMM</name>
<evidence type="ECO:0000256" key="5">
    <source>
        <dbReference type="SAM" id="Phobius"/>
    </source>
</evidence>
<reference evidence="7 8" key="1">
    <citation type="submission" date="2021-04" db="EMBL/GenBank/DDBJ databases">
        <authorList>
            <person name="Sun C."/>
        </authorList>
    </citation>
    <scope>NUCLEOTIDE SEQUENCE [LARGE SCALE GENOMIC DNA]</scope>
    <source>
        <strain evidence="7 8">A79</strain>
    </source>
</reference>
<comment type="subcellular location">
    <subcellularLocation>
        <location evidence="1">Membrane</location>
    </subcellularLocation>
</comment>
<feature type="transmembrane region" description="Helical" evidence="5">
    <location>
        <begin position="308"/>
        <end position="329"/>
    </location>
</feature>
<comment type="caution">
    <text evidence="7">The sequence shown here is derived from an EMBL/GenBank/DDBJ whole genome shotgun (WGS) entry which is preliminary data.</text>
</comment>
<protein>
    <submittedName>
        <fullName evidence="7">CHASE domain-containing protein</fullName>
    </submittedName>
</protein>
<evidence type="ECO:0000313" key="7">
    <source>
        <dbReference type="EMBL" id="MBR7887786.1"/>
    </source>
</evidence>
<accession>A0ABS5H7V2</accession>
<dbReference type="SMART" id="SM01079">
    <property type="entry name" value="CHASE"/>
    <property type="match status" value="1"/>
</dbReference>
<gene>
    <name evidence="7" type="ORF">J9B83_02445</name>
</gene>
<dbReference type="InterPro" id="IPR006189">
    <property type="entry name" value="CHASE_dom"/>
</dbReference>
<feature type="transmembrane region" description="Helical" evidence="5">
    <location>
        <begin position="12"/>
        <end position="34"/>
    </location>
</feature>
<sequence>MNNKRLEQFGGWLWLVVLLLGSLITLCVALFAYFQDEHKVQVYSSTLADRTETLIEERFQQFEYGLRATRGAIVAAGVDDITRQQFERYSNSRDIEGAFPGALGFGFIRRVPVDQEASFVARIRKDGVPDFTVRALAEHDQDRFIIQYIYPFVKNSQALGLDVGSEANRRLAAMSAAREDKTYLTQPITLVQANKKARKGALILYPIYTDGKVLNTSEEREDALVGWAYAPLVIDDVLANLGELTDQAAISLTNTKEGEPFYRAHDRELLALDDEKKVVRSIFILGQQWELELIPTLQSTERIRFWDVGWVVAIGLLLTLFAMLAVNLLRTSRSIKEQEIDIHQVGIKSVMTFFTSTRFNRSWPYTVLILLVVLFIATWLILQSNLKRVSNELSVIKETTIENISQEAAQYRRDTLFLANTSPILRIETQVDKSMQSINRDQVYNEWSEGNYD</sequence>
<evidence type="ECO:0000256" key="4">
    <source>
        <dbReference type="ARBA" id="ARBA00023136"/>
    </source>
</evidence>
<feature type="transmembrane region" description="Helical" evidence="5">
    <location>
        <begin position="363"/>
        <end position="382"/>
    </location>
</feature>
<keyword evidence="8" id="KW-1185">Reference proteome</keyword>
<evidence type="ECO:0000313" key="8">
    <source>
        <dbReference type="Proteomes" id="UP000679722"/>
    </source>
</evidence>
<dbReference type="Gene3D" id="3.30.450.350">
    <property type="entry name" value="CHASE domain"/>
    <property type="match status" value="1"/>
</dbReference>
<reference evidence="8" key="2">
    <citation type="submission" date="2023-07" db="EMBL/GenBank/DDBJ databases">
        <title>Marinomonas vulgaris A79, complete genome.</title>
        <authorList>
            <person name="Ying J.-J."/>
        </authorList>
    </citation>
    <scope>NUCLEOTIDE SEQUENCE [LARGE SCALE GENOMIC DNA]</scope>
    <source>
        <strain evidence="8">A79</strain>
    </source>
</reference>
<evidence type="ECO:0000256" key="3">
    <source>
        <dbReference type="ARBA" id="ARBA00022989"/>
    </source>
</evidence>